<dbReference type="CDD" id="cd00430">
    <property type="entry name" value="PLPDE_III_AR"/>
    <property type="match status" value="1"/>
</dbReference>
<dbReference type="SUPFAM" id="SSF50621">
    <property type="entry name" value="Alanine racemase C-terminal domain-like"/>
    <property type="match status" value="1"/>
</dbReference>
<dbReference type="PROSITE" id="PS00395">
    <property type="entry name" value="ALANINE_RACEMASE"/>
    <property type="match status" value="1"/>
</dbReference>
<comment type="similarity">
    <text evidence="4">Belongs to the alanine racemase family.</text>
</comment>
<dbReference type="Pfam" id="PF01168">
    <property type="entry name" value="Ala_racemase_N"/>
    <property type="match status" value="1"/>
</dbReference>
<dbReference type="AlphaFoldDB" id="A0A117LTQ5"/>
<evidence type="ECO:0000256" key="2">
    <source>
        <dbReference type="ARBA" id="ARBA00022898"/>
    </source>
</evidence>
<evidence type="ECO:0000256" key="4">
    <source>
        <dbReference type="HAMAP-Rule" id="MF_01201"/>
    </source>
</evidence>
<dbReference type="FunFam" id="3.20.20.10:FF:000002">
    <property type="entry name" value="Alanine racemase"/>
    <property type="match status" value="1"/>
</dbReference>
<dbReference type="GO" id="GO:0030632">
    <property type="term" value="P:D-alanine biosynthetic process"/>
    <property type="evidence" value="ECO:0007669"/>
    <property type="project" value="UniProtKB-UniRule"/>
</dbReference>
<accession>A0A117LTQ5</accession>
<evidence type="ECO:0000313" key="9">
    <source>
        <dbReference type="Proteomes" id="UP000053469"/>
    </source>
</evidence>
<dbReference type="EC" id="5.1.1.1" evidence="4"/>
<dbReference type="EMBL" id="LGGI01000058">
    <property type="protein sequence ID" value="KUK66956.1"/>
    <property type="molecule type" value="Genomic_DNA"/>
</dbReference>
<dbReference type="UniPathway" id="UPA00042">
    <property type="reaction ID" value="UER00497"/>
</dbReference>
<dbReference type="Proteomes" id="UP000053469">
    <property type="component" value="Unassembled WGS sequence"/>
</dbReference>
<dbReference type="Gene3D" id="2.40.37.10">
    <property type="entry name" value="Lyase, Ornithine Decarboxylase, Chain A, domain 1"/>
    <property type="match status" value="1"/>
</dbReference>
<dbReference type="HAMAP" id="MF_01201">
    <property type="entry name" value="Ala_racemase"/>
    <property type="match status" value="1"/>
</dbReference>
<dbReference type="NCBIfam" id="TIGR00492">
    <property type="entry name" value="alr"/>
    <property type="match status" value="1"/>
</dbReference>
<dbReference type="InterPro" id="IPR009006">
    <property type="entry name" value="Ala_racemase/Decarboxylase_C"/>
</dbReference>
<evidence type="ECO:0000256" key="5">
    <source>
        <dbReference type="PIRSR" id="PIRSR600821-50"/>
    </source>
</evidence>
<keyword evidence="3 4" id="KW-0413">Isomerase</keyword>
<keyword evidence="2 4" id="KW-0663">Pyridoxal phosphate</keyword>
<organism evidence="8 9">
    <name type="scientific">candidate division WS6 bacterium 36_33</name>
    <dbReference type="NCBI Taxonomy" id="1641388"/>
    <lineage>
        <taxon>Bacteria</taxon>
        <taxon>Candidatus Dojkabacteria</taxon>
    </lineage>
</organism>
<proteinExistence type="inferred from homology"/>
<dbReference type="PRINTS" id="PR00992">
    <property type="entry name" value="ALARACEMASE"/>
</dbReference>
<dbReference type="GO" id="GO:0030170">
    <property type="term" value="F:pyridoxal phosphate binding"/>
    <property type="evidence" value="ECO:0007669"/>
    <property type="project" value="UniProtKB-UniRule"/>
</dbReference>
<comment type="catalytic activity">
    <reaction evidence="4">
        <text>L-alanine = D-alanine</text>
        <dbReference type="Rhea" id="RHEA:20249"/>
        <dbReference type="ChEBI" id="CHEBI:57416"/>
        <dbReference type="ChEBI" id="CHEBI:57972"/>
        <dbReference type="EC" id="5.1.1.1"/>
    </reaction>
</comment>
<dbReference type="InterPro" id="IPR001608">
    <property type="entry name" value="Ala_racemase_N"/>
</dbReference>
<dbReference type="InterPro" id="IPR029066">
    <property type="entry name" value="PLP-binding_barrel"/>
</dbReference>
<name>A0A117LTQ5_9BACT</name>
<dbReference type="Gene3D" id="3.20.20.10">
    <property type="entry name" value="Alanine racemase"/>
    <property type="match status" value="1"/>
</dbReference>
<feature type="active site" description="Proton acceptor; specific for D-alanine" evidence="4">
    <location>
        <position position="41"/>
    </location>
</feature>
<gene>
    <name evidence="8" type="ORF">XD87_0409</name>
</gene>
<sequence>MDNILFSNRPTKAIINLSHLKNNLAVAKSLIGERKIMGVVKANAYGHGLVQISKAIENEVDYLGVAYIEEALILRESGIKSPILVLGAVHKEQIDDYILNDIEITGSSIEKIEAISKRAKALKKKARIHIKIDTGMGRIGVQWDRVEIFLKELFNSNLLETIKIVGIYTHFSSADSDRDFTKKQNDRFKKVLKCFSKYIDLNNVLIHTANSSTVTNYSEAFLNDMVRTGLLLYGYSDNLKVQKKLKPVMTFKTVVSYFKVLEKNCPIGYNQTYVTKERTRIVTLPVGYADGYPIEFSNKASVFLNNDLYPIVGKVCMDQCMVDIGNGEAYVGDEVELFGGNISLWDLCKGSIKSPYTLLTGISERVPRVYV</sequence>
<protein>
    <recommendedName>
        <fullName evidence="4">Alanine racemase</fullName>
        <ecNumber evidence="4">5.1.1.1</ecNumber>
    </recommendedName>
</protein>
<dbReference type="InterPro" id="IPR000821">
    <property type="entry name" value="Ala_racemase"/>
</dbReference>
<evidence type="ECO:0000256" key="3">
    <source>
        <dbReference type="ARBA" id="ARBA00023235"/>
    </source>
</evidence>
<evidence type="ECO:0000259" key="7">
    <source>
        <dbReference type="SMART" id="SM01005"/>
    </source>
</evidence>
<dbReference type="GO" id="GO:0008784">
    <property type="term" value="F:alanine racemase activity"/>
    <property type="evidence" value="ECO:0007669"/>
    <property type="project" value="UniProtKB-UniRule"/>
</dbReference>
<dbReference type="PANTHER" id="PTHR30511:SF0">
    <property type="entry name" value="ALANINE RACEMASE, CATABOLIC-RELATED"/>
    <property type="match status" value="1"/>
</dbReference>
<feature type="active site" description="Proton acceptor; specific for L-alanine" evidence="4">
    <location>
        <position position="269"/>
    </location>
</feature>
<dbReference type="InterPro" id="IPR011079">
    <property type="entry name" value="Ala_racemase_C"/>
</dbReference>
<feature type="binding site" evidence="4 6">
    <location>
        <position position="317"/>
    </location>
    <ligand>
        <name>substrate</name>
    </ligand>
</feature>
<feature type="modified residue" description="N6-(pyridoxal phosphate)lysine" evidence="4 5">
    <location>
        <position position="41"/>
    </location>
</feature>
<reference evidence="9" key="1">
    <citation type="journal article" date="2015" name="MBio">
        <title>Genome-Resolved Metagenomic Analysis Reveals Roles for Candidate Phyla and Other Microbial Community Members in Biogeochemical Transformations in Oil Reservoirs.</title>
        <authorList>
            <person name="Hu P."/>
            <person name="Tom L."/>
            <person name="Singh A."/>
            <person name="Thomas B.C."/>
            <person name="Baker B.J."/>
            <person name="Piceno Y.M."/>
            <person name="Andersen G.L."/>
            <person name="Banfield J.F."/>
        </authorList>
    </citation>
    <scope>NUCLEOTIDE SEQUENCE [LARGE SCALE GENOMIC DNA]</scope>
</reference>
<dbReference type="GO" id="GO:0005829">
    <property type="term" value="C:cytosol"/>
    <property type="evidence" value="ECO:0007669"/>
    <property type="project" value="TreeGrafter"/>
</dbReference>
<comment type="cofactor">
    <cofactor evidence="1 4 5">
        <name>pyridoxal 5'-phosphate</name>
        <dbReference type="ChEBI" id="CHEBI:597326"/>
    </cofactor>
</comment>
<evidence type="ECO:0000256" key="1">
    <source>
        <dbReference type="ARBA" id="ARBA00001933"/>
    </source>
</evidence>
<comment type="caution">
    <text evidence="8">The sequence shown here is derived from an EMBL/GenBank/DDBJ whole genome shotgun (WGS) entry which is preliminary data.</text>
</comment>
<dbReference type="SMART" id="SM01005">
    <property type="entry name" value="Ala_racemase_C"/>
    <property type="match status" value="1"/>
</dbReference>
<dbReference type="Pfam" id="PF00842">
    <property type="entry name" value="Ala_racemase_C"/>
    <property type="match status" value="1"/>
</dbReference>
<feature type="binding site" evidence="4 6">
    <location>
        <position position="138"/>
    </location>
    <ligand>
        <name>substrate</name>
    </ligand>
</feature>
<evidence type="ECO:0000256" key="6">
    <source>
        <dbReference type="PIRSR" id="PIRSR600821-52"/>
    </source>
</evidence>
<dbReference type="PATRIC" id="fig|1641388.3.peg.425"/>
<evidence type="ECO:0000313" key="8">
    <source>
        <dbReference type="EMBL" id="KUK66956.1"/>
    </source>
</evidence>
<dbReference type="PANTHER" id="PTHR30511">
    <property type="entry name" value="ALANINE RACEMASE"/>
    <property type="match status" value="1"/>
</dbReference>
<dbReference type="SUPFAM" id="SSF51419">
    <property type="entry name" value="PLP-binding barrel"/>
    <property type="match status" value="1"/>
</dbReference>
<comment type="pathway">
    <text evidence="4">Amino-acid biosynthesis; D-alanine biosynthesis; D-alanine from L-alanine: step 1/1.</text>
</comment>
<comment type="function">
    <text evidence="4">Catalyzes the interconversion of L-alanine and D-alanine. May also act on other amino acids.</text>
</comment>
<dbReference type="InterPro" id="IPR020622">
    <property type="entry name" value="Ala_racemase_pyridoxalP-BS"/>
</dbReference>
<feature type="domain" description="Alanine racemase C-terminal" evidence="7">
    <location>
        <begin position="248"/>
        <end position="371"/>
    </location>
</feature>